<accession>A0A9N9DF90</accession>
<feature type="non-terminal residue" evidence="1">
    <location>
        <position position="1"/>
    </location>
</feature>
<gene>
    <name evidence="1" type="ORF">CPELLU_LOCUS8534</name>
</gene>
<dbReference type="OrthoDB" id="10325269at2759"/>
<protein>
    <submittedName>
        <fullName evidence="1">22158_t:CDS:1</fullName>
    </submittedName>
</protein>
<organism evidence="1 2">
    <name type="scientific">Cetraspora pellucida</name>
    <dbReference type="NCBI Taxonomy" id="1433469"/>
    <lineage>
        <taxon>Eukaryota</taxon>
        <taxon>Fungi</taxon>
        <taxon>Fungi incertae sedis</taxon>
        <taxon>Mucoromycota</taxon>
        <taxon>Glomeromycotina</taxon>
        <taxon>Glomeromycetes</taxon>
        <taxon>Diversisporales</taxon>
        <taxon>Gigasporaceae</taxon>
        <taxon>Cetraspora</taxon>
    </lineage>
</organism>
<reference evidence="1" key="1">
    <citation type="submission" date="2021-06" db="EMBL/GenBank/DDBJ databases">
        <authorList>
            <person name="Kallberg Y."/>
            <person name="Tangrot J."/>
            <person name="Rosling A."/>
        </authorList>
    </citation>
    <scope>NUCLEOTIDE SEQUENCE</scope>
    <source>
        <strain evidence="1">FL966</strain>
    </source>
</reference>
<feature type="non-terminal residue" evidence="1">
    <location>
        <position position="54"/>
    </location>
</feature>
<keyword evidence="2" id="KW-1185">Reference proteome</keyword>
<evidence type="ECO:0000313" key="2">
    <source>
        <dbReference type="Proteomes" id="UP000789759"/>
    </source>
</evidence>
<sequence>AIKNLPSDLAPSTRSIARDYGLPETTLRCAIKNDGPLTRLGRAKILTNHEEEQL</sequence>
<dbReference type="AlphaFoldDB" id="A0A9N9DF90"/>
<evidence type="ECO:0000313" key="1">
    <source>
        <dbReference type="EMBL" id="CAG8634148.1"/>
    </source>
</evidence>
<dbReference type="Proteomes" id="UP000789759">
    <property type="component" value="Unassembled WGS sequence"/>
</dbReference>
<name>A0A9N9DF90_9GLOM</name>
<dbReference type="EMBL" id="CAJVQA010006104">
    <property type="protein sequence ID" value="CAG8634148.1"/>
    <property type="molecule type" value="Genomic_DNA"/>
</dbReference>
<comment type="caution">
    <text evidence="1">The sequence shown here is derived from an EMBL/GenBank/DDBJ whole genome shotgun (WGS) entry which is preliminary data.</text>
</comment>
<proteinExistence type="predicted"/>